<dbReference type="PRINTS" id="PR01438">
    <property type="entry name" value="UNVRSLSTRESS"/>
</dbReference>
<dbReference type="InterPro" id="IPR006016">
    <property type="entry name" value="UspA"/>
</dbReference>
<dbReference type="OrthoDB" id="4867015at2"/>
<accession>A0A553ZQV1</accession>
<feature type="domain" description="UspA" evidence="2">
    <location>
        <begin position="3"/>
        <end position="136"/>
    </location>
</feature>
<dbReference type="InterPro" id="IPR006015">
    <property type="entry name" value="Universal_stress_UspA"/>
</dbReference>
<protein>
    <submittedName>
        <fullName evidence="3">Universal stress protein</fullName>
    </submittedName>
</protein>
<keyword evidence="4" id="KW-1185">Reference proteome</keyword>
<dbReference type="InterPro" id="IPR014729">
    <property type="entry name" value="Rossmann-like_a/b/a_fold"/>
</dbReference>
<evidence type="ECO:0000256" key="1">
    <source>
        <dbReference type="ARBA" id="ARBA00008791"/>
    </source>
</evidence>
<evidence type="ECO:0000313" key="3">
    <source>
        <dbReference type="EMBL" id="TSB43755.1"/>
    </source>
</evidence>
<dbReference type="Gene3D" id="3.40.50.620">
    <property type="entry name" value="HUPs"/>
    <property type="match status" value="2"/>
</dbReference>
<dbReference type="Proteomes" id="UP000320888">
    <property type="component" value="Unassembled WGS sequence"/>
</dbReference>
<dbReference type="Pfam" id="PF00582">
    <property type="entry name" value="Usp"/>
    <property type="match status" value="2"/>
</dbReference>
<sequence length="293" mass="31072">MKRPVAAGVNGAPAGLAAADWAAREALLRDVPLWLVHAWEWQPYAYAPPEGPEAARRWSEGVPHEVTDRLRRRHPGLEITAERVIGPPPEVLCGAATDAELLVIGTAGVSGAAGFLLGSVGMATVAHAERPVVLVRAGDREEQWPPAAADDLGAVVLGLDLSRPCDEVVGFAFEAAALRTAPLLVMHGWTPLPHHRDGGGPGAGPGGRGPVGERAVVDEMLGPWRERYPAVHVTEQARVGRPAQHLLEASAHAALLVIGRHRRTRWPHVPHIGHVAHAVLHHCPAPVAVVPDL</sequence>
<name>A0A553ZQV1_9ACTN</name>
<proteinExistence type="inferred from homology"/>
<dbReference type="RefSeq" id="WP_143940286.1">
    <property type="nucleotide sequence ID" value="NZ_VKLS01000013.1"/>
</dbReference>
<dbReference type="AlphaFoldDB" id="A0A553ZQV1"/>
<dbReference type="EMBL" id="VKLS01000013">
    <property type="protein sequence ID" value="TSB43755.1"/>
    <property type="molecule type" value="Genomic_DNA"/>
</dbReference>
<comment type="caution">
    <text evidence="3">The sequence shown here is derived from an EMBL/GenBank/DDBJ whole genome shotgun (WGS) entry which is preliminary data.</text>
</comment>
<dbReference type="PANTHER" id="PTHR46268">
    <property type="entry name" value="STRESS RESPONSE PROTEIN NHAX"/>
    <property type="match status" value="1"/>
</dbReference>
<gene>
    <name evidence="3" type="ORF">FNZ23_02715</name>
</gene>
<dbReference type="SUPFAM" id="SSF52402">
    <property type="entry name" value="Adenine nucleotide alpha hydrolases-like"/>
    <property type="match status" value="2"/>
</dbReference>
<reference evidence="3 4" key="1">
    <citation type="submission" date="2019-07" db="EMBL/GenBank/DDBJ databases">
        <title>Draft genome for Streptomyces benahoarensis MZ03-48.</title>
        <authorList>
            <person name="Gonzalez-Pimentel J.L."/>
        </authorList>
    </citation>
    <scope>NUCLEOTIDE SEQUENCE [LARGE SCALE GENOMIC DNA]</scope>
    <source>
        <strain evidence="3 4">MZ03-48</strain>
    </source>
</reference>
<comment type="similarity">
    <text evidence="1">Belongs to the universal stress protein A family.</text>
</comment>
<evidence type="ECO:0000313" key="4">
    <source>
        <dbReference type="Proteomes" id="UP000320888"/>
    </source>
</evidence>
<feature type="domain" description="UspA" evidence="2">
    <location>
        <begin position="155"/>
        <end position="291"/>
    </location>
</feature>
<evidence type="ECO:0000259" key="2">
    <source>
        <dbReference type="Pfam" id="PF00582"/>
    </source>
</evidence>
<organism evidence="3 4">
    <name type="scientific">Streptomyces benahoarensis</name>
    <dbReference type="NCBI Taxonomy" id="2595054"/>
    <lineage>
        <taxon>Bacteria</taxon>
        <taxon>Bacillati</taxon>
        <taxon>Actinomycetota</taxon>
        <taxon>Actinomycetes</taxon>
        <taxon>Kitasatosporales</taxon>
        <taxon>Streptomycetaceae</taxon>
        <taxon>Streptomyces</taxon>
    </lineage>
</organism>
<dbReference type="PANTHER" id="PTHR46268:SF6">
    <property type="entry name" value="UNIVERSAL STRESS PROTEIN UP12"/>
    <property type="match status" value="1"/>
</dbReference>